<dbReference type="EMBL" id="JEMT01028431">
    <property type="protein sequence ID" value="EXX54690.1"/>
    <property type="molecule type" value="Genomic_DNA"/>
</dbReference>
<dbReference type="HOGENOM" id="CLU_1504251_0_0_1"/>
<organism evidence="1 2">
    <name type="scientific">Rhizophagus irregularis (strain DAOM 197198w)</name>
    <name type="common">Glomus intraradices</name>
    <dbReference type="NCBI Taxonomy" id="1432141"/>
    <lineage>
        <taxon>Eukaryota</taxon>
        <taxon>Fungi</taxon>
        <taxon>Fungi incertae sedis</taxon>
        <taxon>Mucoromycota</taxon>
        <taxon>Glomeromycotina</taxon>
        <taxon>Glomeromycetes</taxon>
        <taxon>Glomerales</taxon>
        <taxon>Glomeraceae</taxon>
        <taxon>Rhizophagus</taxon>
    </lineage>
</organism>
<reference evidence="1 2" key="1">
    <citation type="submission" date="2014-02" db="EMBL/GenBank/DDBJ databases">
        <title>Single nucleus genome sequencing reveals high similarity among nuclei of an endomycorrhizal fungus.</title>
        <authorList>
            <person name="Lin K."/>
            <person name="Geurts R."/>
            <person name="Zhang Z."/>
            <person name="Limpens E."/>
            <person name="Saunders D.G."/>
            <person name="Mu D."/>
            <person name="Pang E."/>
            <person name="Cao H."/>
            <person name="Cha H."/>
            <person name="Lin T."/>
            <person name="Zhou Q."/>
            <person name="Shang Y."/>
            <person name="Li Y."/>
            <person name="Ivanov S."/>
            <person name="Sharma T."/>
            <person name="Velzen R.V."/>
            <person name="Ruijter N.D."/>
            <person name="Aanen D.K."/>
            <person name="Win J."/>
            <person name="Kamoun S."/>
            <person name="Bisseling T."/>
            <person name="Huang S."/>
        </authorList>
    </citation>
    <scope>NUCLEOTIDE SEQUENCE [LARGE SCALE GENOMIC DNA]</scope>
    <source>
        <strain evidence="2">DAOM197198w</strain>
    </source>
</reference>
<proteinExistence type="predicted"/>
<dbReference type="AlphaFoldDB" id="A0A015IKN4"/>
<dbReference type="Proteomes" id="UP000022910">
    <property type="component" value="Unassembled WGS sequence"/>
</dbReference>
<evidence type="ECO:0000313" key="2">
    <source>
        <dbReference type="Proteomes" id="UP000022910"/>
    </source>
</evidence>
<dbReference type="OrthoDB" id="2340858at2759"/>
<keyword evidence="2" id="KW-1185">Reference proteome</keyword>
<name>A0A015IKN4_RHIIW</name>
<protein>
    <submittedName>
        <fullName evidence="1">Uncharacterized protein</fullName>
    </submittedName>
</protein>
<accession>A0A015IKN4</accession>
<evidence type="ECO:0000313" key="1">
    <source>
        <dbReference type="EMBL" id="EXX54690.1"/>
    </source>
</evidence>
<comment type="caution">
    <text evidence="1">The sequence shown here is derived from an EMBL/GenBank/DDBJ whole genome shotgun (WGS) entry which is preliminary data.</text>
</comment>
<sequence length="179" mass="20448">MITASVNNTNIFRYIGTLSDGDNYSHNLVHIHTNEKPVNEIINGHTFVNSPYTSCELKFASTIVGNKVFARLKEFYKEETYKFVASVSLLGSVRGYVFEIIAHNELSAGKTFLTRSLEESKKSCVKSVKERKLRLLQLTKKLVTHQMTLKMVNTVNRQQRISKLSIPSILEKIIILHFK</sequence>
<dbReference type="STRING" id="1432141.A0A015IKN4"/>
<gene>
    <name evidence="1" type="ORF">RirG_232200</name>
</gene>